<dbReference type="Pfam" id="PF02133">
    <property type="entry name" value="Transp_cyt_pur"/>
    <property type="match status" value="1"/>
</dbReference>
<dbReference type="CDD" id="cd11484">
    <property type="entry name" value="SLC-NCS1sbd_CobB-like"/>
    <property type="match status" value="1"/>
</dbReference>
<evidence type="ECO:0000313" key="7">
    <source>
        <dbReference type="EMBL" id="MCK0084536.1"/>
    </source>
</evidence>
<feature type="transmembrane region" description="Helical" evidence="6">
    <location>
        <begin position="65"/>
        <end position="85"/>
    </location>
</feature>
<reference evidence="7" key="2">
    <citation type="journal article" date="2022" name="Cell Host Microbe">
        <title>Colonization of the live biotherapeutic product VE303 and modulation of the microbiota and metabolites in healthy volunteers.</title>
        <authorList>
            <person name="Dsouza M."/>
            <person name="Menon R."/>
            <person name="Crossette E."/>
            <person name="Bhattarai S.K."/>
            <person name="Schneider J."/>
            <person name="Kim Y.G."/>
            <person name="Reddy S."/>
            <person name="Caballero S."/>
            <person name="Felix C."/>
            <person name="Cornacchione L."/>
            <person name="Hendrickson J."/>
            <person name="Watson A.R."/>
            <person name="Minot S.S."/>
            <person name="Greenfield N."/>
            <person name="Schopf L."/>
            <person name="Szabady R."/>
            <person name="Patarroyo J."/>
            <person name="Smith W."/>
            <person name="Harrison P."/>
            <person name="Kuijper E.J."/>
            <person name="Kelly C.P."/>
            <person name="Olle B."/>
            <person name="Bobilev D."/>
            <person name="Silber J.L."/>
            <person name="Bucci V."/>
            <person name="Roberts B."/>
            <person name="Faith J."/>
            <person name="Norman J.M."/>
        </authorList>
    </citation>
    <scope>NUCLEOTIDE SEQUENCE</scope>
    <source>
        <strain evidence="7">VE303-04</strain>
    </source>
</reference>
<dbReference type="GO" id="GO:0015209">
    <property type="term" value="F:cytosine transmembrane transporter activity"/>
    <property type="evidence" value="ECO:0007669"/>
    <property type="project" value="InterPro"/>
</dbReference>
<dbReference type="AlphaFoldDB" id="A0A6N2YVT5"/>
<dbReference type="InterPro" id="IPR001248">
    <property type="entry name" value="Pur-cyt_permease"/>
</dbReference>
<comment type="similarity">
    <text evidence="2">Belongs to the purine-cytosine permease (2.A.39) family.</text>
</comment>
<organism evidence="8">
    <name type="scientific">Clostridium symbiosum</name>
    <name type="common">Bacteroides symbiosus</name>
    <dbReference type="NCBI Taxonomy" id="1512"/>
    <lineage>
        <taxon>Bacteria</taxon>
        <taxon>Bacillati</taxon>
        <taxon>Bacillota</taxon>
        <taxon>Clostridia</taxon>
        <taxon>Lachnospirales</taxon>
        <taxon>Lachnospiraceae</taxon>
        <taxon>Otoolea</taxon>
    </lineage>
</organism>
<dbReference type="EMBL" id="CACRUA010000004">
    <property type="protein sequence ID" value="VYT71164.1"/>
    <property type="molecule type" value="Genomic_DNA"/>
</dbReference>
<feature type="transmembrane region" description="Helical" evidence="6">
    <location>
        <begin position="106"/>
        <end position="123"/>
    </location>
</feature>
<dbReference type="Proteomes" id="UP001203136">
    <property type="component" value="Unassembled WGS sequence"/>
</dbReference>
<protein>
    <submittedName>
        <fullName evidence="8">Cytosine permease</fullName>
    </submittedName>
</protein>
<feature type="transmembrane region" description="Helical" evidence="6">
    <location>
        <begin position="276"/>
        <end position="294"/>
    </location>
</feature>
<dbReference type="RefSeq" id="WP_009297483.1">
    <property type="nucleotide sequence ID" value="NZ_CACRUA010000004.1"/>
</dbReference>
<dbReference type="EMBL" id="JAINVB010000001">
    <property type="protein sequence ID" value="MCK0084536.1"/>
    <property type="molecule type" value="Genomic_DNA"/>
</dbReference>
<feature type="transmembrane region" description="Helical" evidence="6">
    <location>
        <begin position="209"/>
        <end position="230"/>
    </location>
</feature>
<evidence type="ECO:0000256" key="4">
    <source>
        <dbReference type="ARBA" id="ARBA00022989"/>
    </source>
</evidence>
<feature type="transmembrane region" description="Helical" evidence="6">
    <location>
        <begin position="242"/>
        <end position="264"/>
    </location>
</feature>
<dbReference type="PANTHER" id="PTHR30569">
    <property type="entry name" value="CYTOSINE TRANSPORTER CODB"/>
    <property type="match status" value="1"/>
</dbReference>
<proteinExistence type="inferred from homology"/>
<accession>A0A6N2YVT5</accession>
<feature type="transmembrane region" description="Helical" evidence="6">
    <location>
        <begin position="420"/>
        <end position="438"/>
    </location>
</feature>
<evidence type="ECO:0000313" key="8">
    <source>
        <dbReference type="EMBL" id="VYT71164.1"/>
    </source>
</evidence>
<keyword evidence="4 6" id="KW-1133">Transmembrane helix</keyword>
<name>A0A6N2YVT5_CLOSY</name>
<dbReference type="InterPro" id="IPR030191">
    <property type="entry name" value="CodB"/>
</dbReference>
<comment type="subcellular location">
    <subcellularLocation>
        <location evidence="1">Membrane</location>
        <topology evidence="1">Multi-pass membrane protein</topology>
    </subcellularLocation>
</comment>
<keyword evidence="3 6" id="KW-0812">Transmembrane</keyword>
<evidence type="ECO:0000256" key="2">
    <source>
        <dbReference type="ARBA" id="ARBA00008974"/>
    </source>
</evidence>
<evidence type="ECO:0000256" key="6">
    <source>
        <dbReference type="SAM" id="Phobius"/>
    </source>
</evidence>
<feature type="transmembrane region" description="Helical" evidence="6">
    <location>
        <begin position="37"/>
        <end position="59"/>
    </location>
</feature>
<evidence type="ECO:0000256" key="1">
    <source>
        <dbReference type="ARBA" id="ARBA00004141"/>
    </source>
</evidence>
<evidence type="ECO:0000256" key="5">
    <source>
        <dbReference type="ARBA" id="ARBA00023136"/>
    </source>
</evidence>
<dbReference type="PANTHER" id="PTHR30569:SF0">
    <property type="entry name" value="CYTOSINE PERMEASE"/>
    <property type="match status" value="1"/>
</dbReference>
<feature type="transmembrane region" description="Helical" evidence="6">
    <location>
        <begin position="325"/>
        <end position="342"/>
    </location>
</feature>
<dbReference type="Gene3D" id="1.10.4160.10">
    <property type="entry name" value="Hydantoin permease"/>
    <property type="match status" value="1"/>
</dbReference>
<feature type="transmembrane region" description="Helical" evidence="6">
    <location>
        <begin position="391"/>
        <end position="414"/>
    </location>
</feature>
<feature type="transmembrane region" description="Helical" evidence="6">
    <location>
        <begin position="174"/>
        <end position="197"/>
    </location>
</feature>
<keyword evidence="5 6" id="KW-0472">Membrane</keyword>
<feature type="transmembrane region" description="Helical" evidence="6">
    <location>
        <begin position="143"/>
        <end position="162"/>
    </location>
</feature>
<reference evidence="8" key="1">
    <citation type="submission" date="2019-11" db="EMBL/GenBank/DDBJ databases">
        <authorList>
            <person name="Feng L."/>
        </authorList>
    </citation>
    <scope>NUCLEOTIDE SEQUENCE</scope>
    <source>
        <strain evidence="8">CsymbiosumLFYP84</strain>
    </source>
</reference>
<dbReference type="GO" id="GO:0005886">
    <property type="term" value="C:plasma membrane"/>
    <property type="evidence" value="ECO:0007669"/>
    <property type="project" value="TreeGrafter"/>
</dbReference>
<sequence length="457" mass="49052">MQMGEKNRENSLSEIFNDYEKTPVPPKARQTWFEQGMVWLGSGFGLSGLATGGLLANGLSFKEMLLVSVLGSLIITLLGMLNAIVSTHLHLSTSFTARRPFGRQGAKIIGIILCFSNFGWYAFQADLFGNTVSSIIREVRGTAINPVIFTIIGGLAMSLTAIMGFKAIKKLSEIGLPLLFVLCIVAVWKTAGIIPMSSILEAGPVGEPITIPMGISIVVGSFAVGIAMIGDFSRFSTTKKDCAIGVSIGHFWGYIPVLMCGAFFNYAFHNWNIVEIMIESLGLGFFGAVVLIIGQWTTNDNNLYTSVLGLMNTLDGVVKISRMKLTFIVGIISTMIAGLGVYKYFVNFLSLLGVFIAPITGILIADFYLCNRKSYDKEGDGGVEGCKYGALASWAIASFVGITMTAKPVGLGWFTSFGDIVPTPIVCIIVAVLCYCTAEKMSVKQSVAAPEVSAAEE</sequence>
<gene>
    <name evidence="8" type="primary">codB</name>
    <name evidence="8" type="ORF">CSLFYP84_00390</name>
    <name evidence="7" type="ORF">K5I21_01325</name>
</gene>
<feature type="transmembrane region" description="Helical" evidence="6">
    <location>
        <begin position="348"/>
        <end position="370"/>
    </location>
</feature>
<evidence type="ECO:0000256" key="3">
    <source>
        <dbReference type="ARBA" id="ARBA00022692"/>
    </source>
</evidence>